<dbReference type="InterPro" id="IPR039420">
    <property type="entry name" value="WalR-like"/>
</dbReference>
<reference evidence="3" key="1">
    <citation type="submission" date="2021-02" db="EMBL/GenBank/DDBJ databases">
        <title>Natronoglycomyces albus gen. nov., sp. nov, a haloalkaliphilic actinobacterium from a soda solonchak soil.</title>
        <authorList>
            <person name="Sorokin D.Y."/>
            <person name="Khijniak T.V."/>
            <person name="Zakharycheva A.P."/>
            <person name="Boueva O.V."/>
            <person name="Ariskina E.V."/>
            <person name="Hahnke R.L."/>
            <person name="Bunk B."/>
            <person name="Sproer C."/>
            <person name="Schumann P."/>
            <person name="Evtushenko L.I."/>
            <person name="Kublanov I.V."/>
        </authorList>
    </citation>
    <scope>NUCLEOTIDE SEQUENCE</scope>
    <source>
        <strain evidence="3">DSM 106290</strain>
    </source>
</reference>
<gene>
    <name evidence="3" type="ORF">JQS30_10305</name>
</gene>
<dbReference type="Gene3D" id="3.40.50.2300">
    <property type="match status" value="1"/>
</dbReference>
<evidence type="ECO:0000313" key="4">
    <source>
        <dbReference type="Proteomes" id="UP000662939"/>
    </source>
</evidence>
<evidence type="ECO:0000313" key="3">
    <source>
        <dbReference type="EMBL" id="QSB04202.1"/>
    </source>
</evidence>
<name>A0A895XK58_9ACTN</name>
<dbReference type="PROSITE" id="PS00622">
    <property type="entry name" value="HTH_LUXR_1"/>
    <property type="match status" value="1"/>
</dbReference>
<dbReference type="InterPro" id="IPR016032">
    <property type="entry name" value="Sig_transdc_resp-reg_C-effctor"/>
</dbReference>
<sequence>MTPPSAFTAPLFNEEDTFIQPPATHSPTHTVSITGHPMFVAGLEWLVNASKQLRVVSSFTGRDLTSSLRKSRTADAAVVDFDYHSGVSGSLLRKLYAENTNLIVFSAGADWARVQEAIGWGAIGYIDKCASPEQILTAIHLVAGGSAVFSPHLATQVTSRLQQSTETASFPNLTPRENEVLALVATGMDNFQIAKQLGVSRKTVRNHLSHLLAKLGVASRSEAIARAHDAGMGTSDFG</sequence>
<dbReference type="Pfam" id="PF00196">
    <property type="entry name" value="GerE"/>
    <property type="match status" value="1"/>
</dbReference>
<keyword evidence="4" id="KW-1185">Reference proteome</keyword>
<dbReference type="KEGG" id="nav:JQS30_10305"/>
<evidence type="ECO:0000259" key="2">
    <source>
        <dbReference type="PROSITE" id="PS50043"/>
    </source>
</evidence>
<dbReference type="GO" id="GO:0003677">
    <property type="term" value="F:DNA binding"/>
    <property type="evidence" value="ECO:0007669"/>
    <property type="project" value="UniProtKB-KW"/>
</dbReference>
<protein>
    <submittedName>
        <fullName evidence="3">Response regulator transcription factor</fullName>
    </submittedName>
</protein>
<dbReference type="RefSeq" id="WP_213170202.1">
    <property type="nucleotide sequence ID" value="NZ_CP070496.1"/>
</dbReference>
<dbReference type="InterPro" id="IPR000792">
    <property type="entry name" value="Tscrpt_reg_LuxR_C"/>
</dbReference>
<dbReference type="SUPFAM" id="SSF46894">
    <property type="entry name" value="C-terminal effector domain of the bipartite response regulators"/>
    <property type="match status" value="1"/>
</dbReference>
<proteinExistence type="predicted"/>
<dbReference type="PRINTS" id="PR00038">
    <property type="entry name" value="HTHLUXR"/>
</dbReference>
<organism evidence="3 4">
    <name type="scientific">Natronoglycomyces albus</name>
    <dbReference type="NCBI Taxonomy" id="2811108"/>
    <lineage>
        <taxon>Bacteria</taxon>
        <taxon>Bacillati</taxon>
        <taxon>Actinomycetota</taxon>
        <taxon>Actinomycetes</taxon>
        <taxon>Glycomycetales</taxon>
        <taxon>Glycomycetaceae</taxon>
        <taxon>Natronoglycomyces</taxon>
    </lineage>
</organism>
<dbReference type="InterPro" id="IPR011006">
    <property type="entry name" value="CheY-like_superfamily"/>
</dbReference>
<dbReference type="AlphaFoldDB" id="A0A895XK58"/>
<keyword evidence="1" id="KW-0238">DNA-binding</keyword>
<dbReference type="GO" id="GO:0006355">
    <property type="term" value="P:regulation of DNA-templated transcription"/>
    <property type="evidence" value="ECO:0007669"/>
    <property type="project" value="InterPro"/>
</dbReference>
<dbReference type="PROSITE" id="PS50043">
    <property type="entry name" value="HTH_LUXR_2"/>
    <property type="match status" value="1"/>
</dbReference>
<dbReference type="CDD" id="cd06170">
    <property type="entry name" value="LuxR_C_like"/>
    <property type="match status" value="1"/>
</dbReference>
<feature type="domain" description="HTH luxR-type" evidence="2">
    <location>
        <begin position="166"/>
        <end position="231"/>
    </location>
</feature>
<dbReference type="PANTHER" id="PTHR43214">
    <property type="entry name" value="TWO-COMPONENT RESPONSE REGULATOR"/>
    <property type="match status" value="1"/>
</dbReference>
<dbReference type="EMBL" id="CP070496">
    <property type="protein sequence ID" value="QSB04202.1"/>
    <property type="molecule type" value="Genomic_DNA"/>
</dbReference>
<accession>A0A895XK58</accession>
<evidence type="ECO:0000256" key="1">
    <source>
        <dbReference type="ARBA" id="ARBA00023125"/>
    </source>
</evidence>
<dbReference type="SMART" id="SM00421">
    <property type="entry name" value="HTH_LUXR"/>
    <property type="match status" value="1"/>
</dbReference>
<dbReference type="Proteomes" id="UP000662939">
    <property type="component" value="Chromosome"/>
</dbReference>
<dbReference type="SUPFAM" id="SSF52172">
    <property type="entry name" value="CheY-like"/>
    <property type="match status" value="1"/>
</dbReference>